<dbReference type="PANTHER" id="PTHR21064">
    <property type="entry name" value="AMINOGLYCOSIDE PHOSPHOTRANSFERASE DOMAIN-CONTAINING PROTEIN-RELATED"/>
    <property type="match status" value="1"/>
</dbReference>
<dbReference type="RefSeq" id="WP_091827166.1">
    <property type="nucleotide sequence ID" value="NZ_FNRJ01000012.1"/>
</dbReference>
<organism evidence="3 4">
    <name type="scientific">Marinobacterium iners DSM 11526</name>
    <dbReference type="NCBI Taxonomy" id="1122198"/>
    <lineage>
        <taxon>Bacteria</taxon>
        <taxon>Pseudomonadati</taxon>
        <taxon>Pseudomonadota</taxon>
        <taxon>Gammaproteobacteria</taxon>
        <taxon>Oceanospirillales</taxon>
        <taxon>Oceanospirillaceae</taxon>
        <taxon>Marinobacterium</taxon>
    </lineage>
</organism>
<dbReference type="OrthoDB" id="241498at2"/>
<feature type="domain" description="Aminoglycoside phosphotransferase" evidence="2">
    <location>
        <begin position="37"/>
        <end position="273"/>
    </location>
</feature>
<dbReference type="InterPro" id="IPR011009">
    <property type="entry name" value="Kinase-like_dom_sf"/>
</dbReference>
<reference evidence="4" key="1">
    <citation type="submission" date="2016-10" db="EMBL/GenBank/DDBJ databases">
        <authorList>
            <person name="Varghese N."/>
            <person name="Submissions S."/>
        </authorList>
    </citation>
    <scope>NUCLEOTIDE SEQUENCE [LARGE SCALE GENOMIC DNA]</scope>
    <source>
        <strain evidence="4">DSM 11526</strain>
    </source>
</reference>
<accession>A0A1H4FNS5</accession>
<dbReference type="Proteomes" id="UP000242469">
    <property type="component" value="Unassembled WGS sequence"/>
</dbReference>
<evidence type="ECO:0000313" key="3">
    <source>
        <dbReference type="EMBL" id="SEA98737.1"/>
    </source>
</evidence>
<keyword evidence="4" id="KW-1185">Reference proteome</keyword>
<dbReference type="AlphaFoldDB" id="A0A1H4FNS5"/>
<dbReference type="GO" id="GO:0009088">
    <property type="term" value="P:threonine biosynthetic process"/>
    <property type="evidence" value="ECO:0007669"/>
    <property type="project" value="TreeGrafter"/>
</dbReference>
<evidence type="ECO:0000313" key="4">
    <source>
        <dbReference type="Proteomes" id="UP000242469"/>
    </source>
</evidence>
<comment type="similarity">
    <text evidence="1">Belongs to the pseudomonas-type ThrB family.</text>
</comment>
<name>A0A1H4FNS5_9GAMM</name>
<proteinExistence type="inferred from homology"/>
<dbReference type="PANTHER" id="PTHR21064:SF6">
    <property type="entry name" value="AMINOGLYCOSIDE PHOSPHOTRANSFERASE DOMAIN-CONTAINING PROTEIN"/>
    <property type="match status" value="1"/>
</dbReference>
<dbReference type="GO" id="GO:0004413">
    <property type="term" value="F:homoserine kinase activity"/>
    <property type="evidence" value="ECO:0007669"/>
    <property type="project" value="TreeGrafter"/>
</dbReference>
<dbReference type="Pfam" id="PF01636">
    <property type="entry name" value="APH"/>
    <property type="match status" value="1"/>
</dbReference>
<keyword evidence="3" id="KW-0418">Kinase</keyword>
<gene>
    <name evidence="3" type="ORF">SAMN02745729_11217</name>
</gene>
<protein>
    <submittedName>
        <fullName evidence="3">Ser/Thr protein kinase RdoA involved in Cpx stress response, MazF antagonist</fullName>
    </submittedName>
</protein>
<dbReference type="STRING" id="1122198.SAMN02745729_11217"/>
<evidence type="ECO:0000259" key="2">
    <source>
        <dbReference type="Pfam" id="PF01636"/>
    </source>
</evidence>
<dbReference type="Gene3D" id="3.90.1200.10">
    <property type="match status" value="1"/>
</dbReference>
<dbReference type="EMBL" id="FNRJ01000012">
    <property type="protein sequence ID" value="SEA98737.1"/>
    <property type="molecule type" value="Genomic_DNA"/>
</dbReference>
<dbReference type="InterPro" id="IPR002575">
    <property type="entry name" value="Aminoglycoside_PTrfase"/>
</dbReference>
<dbReference type="InterPro" id="IPR050249">
    <property type="entry name" value="Pseudomonas-type_ThrB"/>
</dbReference>
<sequence length="328" mass="37290">MYTDTLVNTLRLELGQCLEYWQMPADAHIDLLTTSENATFISRDRHTDRKIIIRVHRPDYHVREEIESELAWINDLRASGRIHTPSPLETQNGSPVISLNAEGRDFFAVGFEHVKGAEPDVGQSLPHWFEKLGAMTARLHQHSRDWQPPDWFVRKRWNLDTMIAPDGLWGDWRDAPGLTSGDEALINQAIGHIEQAIMDYGQSADRYGLVHADLRLANLLVDGDRLSIIDFDDSGFCWYAYDFAAAISFYELDPIIPRLRKAWVQGYRSVAEFTAADEAMLDTFVMIRRIMLSAWLASHADSEAAQGLIDGYIEGTAQLARQYLQNNG</sequence>
<evidence type="ECO:0000256" key="1">
    <source>
        <dbReference type="ARBA" id="ARBA00038240"/>
    </source>
</evidence>
<keyword evidence="3" id="KW-0808">Transferase</keyword>
<dbReference type="SUPFAM" id="SSF56112">
    <property type="entry name" value="Protein kinase-like (PK-like)"/>
    <property type="match status" value="1"/>
</dbReference>